<proteinExistence type="predicted"/>
<sequence>MRFPRNLPFYKIALPILFIVGGAMLIAFSLQTVSLTKTQRMRALLSVSVPTPLALPLPQKTAQCVVKDGLPDVNCTPGAIFSMTTKEAICTVGYSASVRNVSVNTKEAVYQAYGLSYPQPSGDYEVDHLVPLELGGSNDSANLFPEAAEPRPGFREKDLVENYLHQEVCANRVALAVAQRQIATDWRPVYQNLTDAEIRELKQQYANWAQ</sequence>
<comment type="caution">
    <text evidence="2">The sequence shown here is derived from an EMBL/GenBank/DDBJ whole genome shotgun (WGS) entry which is preliminary data.</text>
</comment>
<gene>
    <name evidence="2" type="ORF">COV04_03825</name>
</gene>
<evidence type="ECO:0000313" key="2">
    <source>
        <dbReference type="EMBL" id="PJE75698.1"/>
    </source>
</evidence>
<keyword evidence="2" id="KW-0378">Hydrolase</keyword>
<evidence type="ECO:0000256" key="1">
    <source>
        <dbReference type="SAM" id="Phobius"/>
    </source>
</evidence>
<reference evidence="2 3" key="1">
    <citation type="submission" date="2017-09" db="EMBL/GenBank/DDBJ databases">
        <title>Depth-based differentiation of microbial function through sediment-hosted aquifers and enrichment of novel symbionts in the deep terrestrial subsurface.</title>
        <authorList>
            <person name="Probst A.J."/>
            <person name="Ladd B."/>
            <person name="Jarett J.K."/>
            <person name="Geller-Mcgrath D.E."/>
            <person name="Sieber C.M."/>
            <person name="Emerson J.B."/>
            <person name="Anantharaman K."/>
            <person name="Thomas B.C."/>
            <person name="Malmstrom R."/>
            <person name="Stieglmeier M."/>
            <person name="Klingl A."/>
            <person name="Woyke T."/>
            <person name="Ryan C.M."/>
            <person name="Banfield J.F."/>
        </authorList>
    </citation>
    <scope>NUCLEOTIDE SEQUENCE [LARGE SCALE GENOMIC DNA]</scope>
    <source>
        <strain evidence="2">CG10_big_fil_rev_8_21_14_0_10_48_11</strain>
    </source>
</reference>
<dbReference type="AlphaFoldDB" id="A0A2M8LE38"/>
<accession>A0A2M8LE38</accession>
<keyword evidence="1" id="KW-0472">Membrane</keyword>
<keyword evidence="1" id="KW-1133">Transmembrane helix</keyword>
<dbReference type="EMBL" id="PFET01000012">
    <property type="protein sequence ID" value="PJE75698.1"/>
    <property type="molecule type" value="Genomic_DNA"/>
</dbReference>
<dbReference type="Proteomes" id="UP000231152">
    <property type="component" value="Unassembled WGS sequence"/>
</dbReference>
<keyword evidence="2" id="KW-0540">Nuclease</keyword>
<dbReference type="GO" id="GO:0004519">
    <property type="term" value="F:endonuclease activity"/>
    <property type="evidence" value="ECO:0007669"/>
    <property type="project" value="UniProtKB-KW"/>
</dbReference>
<protein>
    <submittedName>
        <fullName evidence="2">HNH endonuclease</fullName>
    </submittedName>
</protein>
<evidence type="ECO:0000313" key="3">
    <source>
        <dbReference type="Proteomes" id="UP000231152"/>
    </source>
</evidence>
<name>A0A2M8LE38_9BACT</name>
<organism evidence="2 3">
    <name type="scientific">Candidatus Uhrbacteria bacterium CG10_big_fil_rev_8_21_14_0_10_48_11</name>
    <dbReference type="NCBI Taxonomy" id="1975037"/>
    <lineage>
        <taxon>Bacteria</taxon>
        <taxon>Candidatus Uhriibacteriota</taxon>
    </lineage>
</organism>
<feature type="transmembrane region" description="Helical" evidence="1">
    <location>
        <begin position="12"/>
        <end position="33"/>
    </location>
</feature>
<keyword evidence="2" id="KW-0255">Endonuclease</keyword>
<keyword evidence="1" id="KW-0812">Transmembrane</keyword>